<accession>A0A8B4TPA0</accession>
<dbReference type="AlphaFoldDB" id="A0A8B4TPA0"/>
<dbReference type="Proteomes" id="UP000257712">
    <property type="component" value="Unassembled WGS sequence"/>
</dbReference>
<evidence type="ECO:0000313" key="2">
    <source>
        <dbReference type="Proteomes" id="UP000257712"/>
    </source>
</evidence>
<comment type="caution">
    <text evidence="1">The sequence shown here is derived from an EMBL/GenBank/DDBJ whole genome shotgun (WGS) entry which is preliminary data.</text>
</comment>
<organism evidence="1 2">
    <name type="scientific">Klebsiella quasivariicola</name>
    <dbReference type="NCBI Taxonomy" id="2026240"/>
    <lineage>
        <taxon>Bacteria</taxon>
        <taxon>Pseudomonadati</taxon>
        <taxon>Pseudomonadota</taxon>
        <taxon>Gammaproteobacteria</taxon>
        <taxon>Enterobacterales</taxon>
        <taxon>Enterobacteriaceae</taxon>
        <taxon>Klebsiella/Raoultella group</taxon>
        <taxon>Klebsiella</taxon>
        <taxon>Klebsiella pneumoniae complex</taxon>
    </lineage>
</organism>
<evidence type="ECO:0000313" key="1">
    <source>
        <dbReference type="EMBL" id="SXD86815.1"/>
    </source>
</evidence>
<proteinExistence type="predicted"/>
<gene>
    <name evidence="1" type="ORF">SAMEA3538780_00415</name>
</gene>
<name>A0A8B4TPA0_9ENTR</name>
<protein>
    <submittedName>
        <fullName evidence="1">Uncharacterized protein</fullName>
    </submittedName>
</protein>
<dbReference type="EMBL" id="UJZG01000001">
    <property type="protein sequence ID" value="SXD86815.1"/>
    <property type="molecule type" value="Genomic_DNA"/>
</dbReference>
<reference evidence="1 2" key="1">
    <citation type="submission" date="2018-08" db="EMBL/GenBank/DDBJ databases">
        <authorList>
            <consortium name="Pathogen Informatics"/>
        </authorList>
    </citation>
    <scope>NUCLEOTIDE SEQUENCE [LARGE SCALE GENOMIC DNA]</scope>
    <source>
        <strain evidence="1 2">EuSCAPE_IT371</strain>
    </source>
</reference>
<sequence>MGRTDGYYKQANHVRFHWYVQEKMDNDDEVVKVFEYDFTENAETNARRKDKFERENNARNNAKG</sequence>